<feature type="region of interest" description="Disordered" evidence="7">
    <location>
        <begin position="520"/>
        <end position="567"/>
    </location>
</feature>
<proteinExistence type="inferred from homology"/>
<dbReference type="InterPro" id="IPR005011">
    <property type="entry name" value="SNU66/SART1"/>
</dbReference>
<evidence type="ECO:0000313" key="8">
    <source>
        <dbReference type="Proteomes" id="UP000050792"/>
    </source>
</evidence>
<dbReference type="Pfam" id="PF19252">
    <property type="entry name" value="HIND"/>
    <property type="match status" value="1"/>
</dbReference>
<feature type="compositionally biased region" description="Basic residues" evidence="7">
    <location>
        <begin position="1"/>
        <end position="19"/>
    </location>
</feature>
<evidence type="ECO:0000256" key="4">
    <source>
        <dbReference type="ARBA" id="ARBA00023187"/>
    </source>
</evidence>
<dbReference type="Proteomes" id="UP000050792">
    <property type="component" value="Unassembled WGS sequence"/>
</dbReference>
<name>A0AA85FFU4_9TREM</name>
<dbReference type="PANTHER" id="PTHR14152:SF5">
    <property type="entry name" value="U4_U6.U5 TRI-SNRNP-ASSOCIATED PROTEIN 1"/>
    <property type="match status" value="1"/>
</dbReference>
<feature type="compositionally biased region" description="Basic and acidic residues" evidence="7">
    <location>
        <begin position="542"/>
        <end position="567"/>
    </location>
</feature>
<dbReference type="GO" id="GO:0045292">
    <property type="term" value="P:mRNA cis splicing, via spliceosome"/>
    <property type="evidence" value="ECO:0007669"/>
    <property type="project" value="TreeGrafter"/>
</dbReference>
<comment type="similarity">
    <text evidence="2">Belongs to the SNU66/SART1 family.</text>
</comment>
<dbReference type="InterPro" id="IPR045347">
    <property type="entry name" value="HIND"/>
</dbReference>
<protein>
    <submittedName>
        <fullName evidence="9">U4/U6.U5 tri-snRNP-associated protein 1</fullName>
    </submittedName>
</protein>
<evidence type="ECO:0000256" key="7">
    <source>
        <dbReference type="SAM" id="MobiDB-lite"/>
    </source>
</evidence>
<comment type="subcellular location">
    <subcellularLocation>
        <location evidence="1">Nucleus</location>
    </subcellularLocation>
</comment>
<keyword evidence="5" id="KW-0539">Nucleus</keyword>
<accession>A0AA85FFU4</accession>
<evidence type="ECO:0000256" key="3">
    <source>
        <dbReference type="ARBA" id="ARBA00022664"/>
    </source>
</evidence>
<keyword evidence="6" id="KW-0175">Coiled coil</keyword>
<keyword evidence="4" id="KW-0508">mRNA splicing</keyword>
<evidence type="ECO:0000313" key="9">
    <source>
        <dbReference type="WBParaSite" id="SRDH1_49000.1"/>
    </source>
</evidence>
<dbReference type="GO" id="GO:0046540">
    <property type="term" value="C:U4/U6 x U5 tri-snRNP complex"/>
    <property type="evidence" value="ECO:0007669"/>
    <property type="project" value="InterPro"/>
</dbReference>
<sequence>MTRGSPHRSHKKHHHKNRDRSRSPLDQISDRTAASRDDQSPSDIGGTGVDISLSIAETNALRAKLGLAPLDTDDTTKSERALDNQADCYVHAPAKDIRKIRESEAIKEKLNVLKEKRSLLDKIGQEKLSTPSARESDVQSWVEKMREKERIQKQAEERAKLLSEIDDQLAVSEFVESRLIQNDKKYKPNDLAGLRVEHSSSRFVDGQSVILTIKDSGVLDESEDVLVNVNIIDDEKADVNRENIRKTAGLAGIEDEVDEDVLLGLRSKAVLSKYDSEINGIKKDHFVINSDGSYNTEDERLLKQLQAELKEGRQSLPDTELRIASEYFSSEEMAAKFKKRKRRIKTIRQALTADELLSELPEQLSSSDLGSRSTVTESRLNSNIPSANDTFSAEEFSAQIIDVKDSYEEYWSAADHIDEPDELRSELEKTIGRVMQSKSRVVSKPEEITSQLLAKNIATHSSESVSQSLVSDTSTNNSKKDNVVFDSTAEFYKSIGIGFQESMKRNTRYNQFLQNQSRLQNNGGAVGTSDDDNTSSSPTRLPYKEEEERKLDYDSEGSYHMKSEDYDTNYDDTKLEASSDRWHTVGNDILGSSTRTVPKPTVKKSGQEHFKVENSDIHGVLDDEPRLDAGVFSAIRLAEKKGYIDKEKEKRTGSGTMVNLMAKHFVQEDIRYDDIDAKFYKRDRYSGPLSDFKELTQYKPDIKLEYVDELGRDLSAKEAFRQLSHKFHGKGSGKNKTQKRMKKINEEFLLKASTSSDTPLGTVNKLNKKLEAMSMPYVILSGKNAAVEREHKRGQPNVFEHKITERLSKI</sequence>
<keyword evidence="8" id="KW-1185">Reference proteome</keyword>
<reference evidence="8" key="1">
    <citation type="submission" date="2022-06" db="EMBL/GenBank/DDBJ databases">
        <authorList>
            <person name="Berger JAMES D."/>
            <person name="Berger JAMES D."/>
        </authorList>
    </citation>
    <scope>NUCLEOTIDE SEQUENCE [LARGE SCALE GENOMIC DNA]</scope>
</reference>
<feature type="region of interest" description="Disordered" evidence="7">
    <location>
        <begin position="1"/>
        <end position="49"/>
    </location>
</feature>
<feature type="coiled-coil region" evidence="6">
    <location>
        <begin position="295"/>
        <end position="322"/>
    </location>
</feature>
<feature type="coiled-coil region" evidence="6">
    <location>
        <begin position="138"/>
        <end position="165"/>
    </location>
</feature>
<dbReference type="GO" id="GO:0000481">
    <property type="term" value="P:maturation of 5S rRNA"/>
    <property type="evidence" value="ECO:0007669"/>
    <property type="project" value="TreeGrafter"/>
</dbReference>
<dbReference type="AlphaFoldDB" id="A0AA85FFU4"/>
<evidence type="ECO:0000256" key="2">
    <source>
        <dbReference type="ARBA" id="ARBA00006076"/>
    </source>
</evidence>
<keyword evidence="3" id="KW-0507">mRNA processing</keyword>
<evidence type="ECO:0000256" key="1">
    <source>
        <dbReference type="ARBA" id="ARBA00004123"/>
    </source>
</evidence>
<dbReference type="WBParaSite" id="SRDH1_49000.1">
    <property type="protein sequence ID" value="SRDH1_49000.1"/>
    <property type="gene ID" value="SRDH1_49000"/>
</dbReference>
<evidence type="ECO:0000256" key="5">
    <source>
        <dbReference type="ARBA" id="ARBA00023242"/>
    </source>
</evidence>
<dbReference type="PANTHER" id="PTHR14152">
    <property type="entry name" value="SQUAMOUS CELL CARCINOMA ANTIGEN RECOGNISED BY CYTOTOXIC T LYMPHOCYTES"/>
    <property type="match status" value="1"/>
</dbReference>
<dbReference type="Pfam" id="PF03343">
    <property type="entry name" value="SART-1"/>
    <property type="match status" value="1"/>
</dbReference>
<organism evidence="8 9">
    <name type="scientific">Schistosoma rodhaini</name>
    <dbReference type="NCBI Taxonomy" id="6188"/>
    <lineage>
        <taxon>Eukaryota</taxon>
        <taxon>Metazoa</taxon>
        <taxon>Spiralia</taxon>
        <taxon>Lophotrochozoa</taxon>
        <taxon>Platyhelminthes</taxon>
        <taxon>Trematoda</taxon>
        <taxon>Digenea</taxon>
        <taxon>Strigeidida</taxon>
        <taxon>Schistosomatoidea</taxon>
        <taxon>Schistosomatidae</taxon>
        <taxon>Schistosoma</taxon>
    </lineage>
</organism>
<reference evidence="9" key="2">
    <citation type="submission" date="2023-11" db="UniProtKB">
        <authorList>
            <consortium name="WormBaseParasite"/>
        </authorList>
    </citation>
    <scope>IDENTIFICATION</scope>
</reference>
<evidence type="ECO:0000256" key="6">
    <source>
        <dbReference type="SAM" id="Coils"/>
    </source>
</evidence>